<evidence type="ECO:0000313" key="2">
    <source>
        <dbReference type="EMBL" id="CAL8110275.1"/>
    </source>
</evidence>
<dbReference type="InterPro" id="IPR011009">
    <property type="entry name" value="Kinase-like_dom_sf"/>
</dbReference>
<gene>
    <name evidence="2" type="ORF">ODALV1_LOCUS14105</name>
</gene>
<reference evidence="2 3" key="1">
    <citation type="submission" date="2024-08" db="EMBL/GenBank/DDBJ databases">
        <authorList>
            <person name="Cucini C."/>
            <person name="Frati F."/>
        </authorList>
    </citation>
    <scope>NUCLEOTIDE SEQUENCE [LARGE SCALE GENOMIC DNA]</scope>
</reference>
<organism evidence="2 3">
    <name type="scientific">Orchesella dallaii</name>
    <dbReference type="NCBI Taxonomy" id="48710"/>
    <lineage>
        <taxon>Eukaryota</taxon>
        <taxon>Metazoa</taxon>
        <taxon>Ecdysozoa</taxon>
        <taxon>Arthropoda</taxon>
        <taxon>Hexapoda</taxon>
        <taxon>Collembola</taxon>
        <taxon>Entomobryomorpha</taxon>
        <taxon>Entomobryoidea</taxon>
        <taxon>Orchesellidae</taxon>
        <taxon>Orchesellinae</taxon>
        <taxon>Orchesella</taxon>
    </lineage>
</organism>
<dbReference type="InterPro" id="IPR004119">
    <property type="entry name" value="EcKL"/>
</dbReference>
<keyword evidence="3" id="KW-1185">Reference proteome</keyword>
<dbReference type="Proteomes" id="UP001642540">
    <property type="component" value="Unassembled WGS sequence"/>
</dbReference>
<evidence type="ECO:0000259" key="1">
    <source>
        <dbReference type="SMART" id="SM00587"/>
    </source>
</evidence>
<accession>A0ABP1QR95</accession>
<feature type="domain" description="CHK kinase-like" evidence="1">
    <location>
        <begin position="147"/>
        <end position="372"/>
    </location>
</feature>
<dbReference type="PANTHER" id="PTHR11012">
    <property type="entry name" value="PROTEIN KINASE-LIKE DOMAIN-CONTAINING"/>
    <property type="match status" value="1"/>
</dbReference>
<evidence type="ECO:0000313" key="3">
    <source>
        <dbReference type="Proteomes" id="UP001642540"/>
    </source>
</evidence>
<dbReference type="SMART" id="SM00587">
    <property type="entry name" value="CHK"/>
    <property type="match status" value="1"/>
</dbReference>
<dbReference type="Gene3D" id="3.90.1200.10">
    <property type="match status" value="1"/>
</dbReference>
<sequence length="460" mass="53011">MDSEGNPEINITPPEEIGFSLTKEFLEKALDKEVEKFSTNIGTNPGDNYMSIMHAIEVTFKGEKKSHHCLIKCYPNHPGRREFLDQIDVFNKEFFMYQDFLPQLKQLAVDSGAEKIVDLSVAPIQGGNIVGQTSKFTEKPWSDENFILMTDIRKTFGFTMANRIKGLDLDHAKLVLEEIAKYHALSWAYKQKNGLDLLTNKYPVYRDFVYENEALWKDFEQLMDQMSDNAFNMTEETLGADHPACKSLRNAMNKESFNRMQKYVGKNGINEEEIESYLRIKPEQDKDYNREPWLLGTHGDCWVNNMMFLYNDEEPKKPVKITLVDWQVIREACPTIDLAYFFFSSVRAPIRIPHLDDLLKVYHDAFIRYCDALTVTPLPGFTFETLKRRFRRAEIFGLLVGLPLLNVVLKPPEESIDMDTVKSDQIVDLFASVVDGSDKNTLLQDEISATVLNLYEKGVI</sequence>
<comment type="caution">
    <text evidence="2">The sequence shown here is derived from an EMBL/GenBank/DDBJ whole genome shotgun (WGS) entry which is preliminary data.</text>
</comment>
<dbReference type="EMBL" id="CAXLJM020000043">
    <property type="protein sequence ID" value="CAL8110275.1"/>
    <property type="molecule type" value="Genomic_DNA"/>
</dbReference>
<dbReference type="PANTHER" id="PTHR11012:SF30">
    <property type="entry name" value="PROTEIN KINASE-LIKE DOMAIN-CONTAINING"/>
    <property type="match status" value="1"/>
</dbReference>
<proteinExistence type="predicted"/>
<name>A0ABP1QR95_9HEXA</name>
<dbReference type="Pfam" id="PF02958">
    <property type="entry name" value="EcKL"/>
    <property type="match status" value="1"/>
</dbReference>
<dbReference type="SUPFAM" id="SSF56112">
    <property type="entry name" value="Protein kinase-like (PK-like)"/>
    <property type="match status" value="1"/>
</dbReference>
<dbReference type="InterPro" id="IPR015897">
    <property type="entry name" value="CHK_kinase-like"/>
</dbReference>
<protein>
    <recommendedName>
        <fullName evidence="1">CHK kinase-like domain-containing protein</fullName>
    </recommendedName>
</protein>